<reference evidence="1 2" key="1">
    <citation type="submission" date="2017-05" db="EMBL/GenBank/DDBJ databases">
        <authorList>
            <person name="Varghese N."/>
            <person name="Submissions S."/>
        </authorList>
    </citation>
    <scope>NUCLEOTIDE SEQUENCE [LARGE SCALE GENOMIC DNA]</scope>
    <source>
        <strain evidence="1 2">DSM 15949</strain>
    </source>
</reference>
<evidence type="ECO:0000313" key="2">
    <source>
        <dbReference type="Proteomes" id="UP001157914"/>
    </source>
</evidence>
<dbReference type="EMBL" id="FXTT01000001">
    <property type="protein sequence ID" value="SMP00902.1"/>
    <property type="molecule type" value="Genomic_DNA"/>
</dbReference>
<protein>
    <submittedName>
        <fullName evidence="1">Uncharacterized protein</fullName>
    </submittedName>
</protein>
<dbReference type="Proteomes" id="UP001157914">
    <property type="component" value="Unassembled WGS sequence"/>
</dbReference>
<accession>A0ABY1N5R1</accession>
<gene>
    <name evidence="1" type="ORF">SAMN06265374_0281</name>
</gene>
<keyword evidence="2" id="KW-1185">Reference proteome</keyword>
<comment type="caution">
    <text evidence="1">The sequence shown here is derived from an EMBL/GenBank/DDBJ whole genome shotgun (WGS) entry which is preliminary data.</text>
</comment>
<sequence>MKSGNPQDAVICRVCDWFSKGKGAFLNLAGYCFPDMENEVF</sequence>
<evidence type="ECO:0000313" key="1">
    <source>
        <dbReference type="EMBL" id="SMP00902.1"/>
    </source>
</evidence>
<name>A0ABY1N5R1_9HYPH</name>
<organism evidence="1 2">
    <name type="scientific">Roseibium denhamense</name>
    <dbReference type="NCBI Taxonomy" id="76305"/>
    <lineage>
        <taxon>Bacteria</taxon>
        <taxon>Pseudomonadati</taxon>
        <taxon>Pseudomonadota</taxon>
        <taxon>Alphaproteobacteria</taxon>
        <taxon>Hyphomicrobiales</taxon>
        <taxon>Stappiaceae</taxon>
        <taxon>Roseibium</taxon>
    </lineage>
</organism>
<proteinExistence type="predicted"/>